<dbReference type="Proteomes" id="UP000005801">
    <property type="component" value="Unassembled WGS sequence"/>
</dbReference>
<reference evidence="2 3" key="1">
    <citation type="submission" date="2007-06" db="EMBL/GenBank/DDBJ databases">
        <authorList>
            <person name="Shimkets L."/>
            <person name="Ferriera S."/>
            <person name="Johnson J."/>
            <person name="Kravitz S."/>
            <person name="Beeson K."/>
            <person name="Sutton G."/>
            <person name="Rogers Y.-H."/>
            <person name="Friedman R."/>
            <person name="Frazier M."/>
            <person name="Venter J.C."/>
        </authorList>
    </citation>
    <scope>NUCLEOTIDE SEQUENCE [LARGE SCALE GENOMIC DNA]</scope>
    <source>
        <strain evidence="2 3">SIR-1</strain>
    </source>
</reference>
<protein>
    <submittedName>
        <fullName evidence="2">Uncharacterized protein</fullName>
    </submittedName>
</protein>
<feature type="compositionally biased region" description="Basic residues" evidence="1">
    <location>
        <begin position="118"/>
        <end position="134"/>
    </location>
</feature>
<evidence type="ECO:0000256" key="1">
    <source>
        <dbReference type="SAM" id="MobiDB-lite"/>
    </source>
</evidence>
<evidence type="ECO:0000313" key="2">
    <source>
        <dbReference type="EMBL" id="EDM79373.1"/>
    </source>
</evidence>
<dbReference type="RefSeq" id="WP_006971499.1">
    <property type="nucleotide sequence ID" value="NZ_ABCS01000020.1"/>
</dbReference>
<organism evidence="2 3">
    <name type="scientific">Plesiocystis pacifica SIR-1</name>
    <dbReference type="NCBI Taxonomy" id="391625"/>
    <lineage>
        <taxon>Bacteria</taxon>
        <taxon>Pseudomonadati</taxon>
        <taxon>Myxococcota</taxon>
        <taxon>Polyangia</taxon>
        <taxon>Nannocystales</taxon>
        <taxon>Nannocystaceae</taxon>
        <taxon>Plesiocystis</taxon>
    </lineage>
</organism>
<evidence type="ECO:0000313" key="3">
    <source>
        <dbReference type="Proteomes" id="UP000005801"/>
    </source>
</evidence>
<accession>A6G450</accession>
<keyword evidence="3" id="KW-1185">Reference proteome</keyword>
<name>A6G450_9BACT</name>
<comment type="caution">
    <text evidence="2">The sequence shown here is derived from an EMBL/GenBank/DDBJ whole genome shotgun (WGS) entry which is preliminary data.</text>
</comment>
<proteinExistence type="predicted"/>
<dbReference type="OrthoDB" id="5526301at2"/>
<feature type="compositionally biased region" description="Basic and acidic residues" evidence="1">
    <location>
        <begin position="141"/>
        <end position="158"/>
    </location>
</feature>
<feature type="region of interest" description="Disordered" evidence="1">
    <location>
        <begin position="1"/>
        <end position="20"/>
    </location>
</feature>
<gene>
    <name evidence="2" type="ORF">PPSIR1_02431</name>
</gene>
<sequence length="170" mass="17571">MSSTSPSAANPSSEPSSAISEPVRAVLAVFAGPLAEVRFPDVDGDQLAASAAEVEAQRVELQRALEAVVEARAVLEAGQAQLLSQAKKAHAYASIYAAGDPELVDSLAAIRFDASRLAPKKRRGRPSKSASKKRAAAESSPEPKADSKAASKADEARRQASFAVADSDAA</sequence>
<dbReference type="AlphaFoldDB" id="A6G450"/>
<dbReference type="STRING" id="391625.PPSIR1_02431"/>
<feature type="region of interest" description="Disordered" evidence="1">
    <location>
        <begin position="118"/>
        <end position="170"/>
    </location>
</feature>
<dbReference type="EMBL" id="ABCS01000020">
    <property type="protein sequence ID" value="EDM79373.1"/>
    <property type="molecule type" value="Genomic_DNA"/>
</dbReference>